<dbReference type="RefSeq" id="WP_377178615.1">
    <property type="nucleotide sequence ID" value="NZ_JBHTMY010000003.1"/>
</dbReference>
<dbReference type="InterPro" id="IPR036388">
    <property type="entry name" value="WH-like_DNA-bd_sf"/>
</dbReference>
<dbReference type="PANTHER" id="PTHR43252:SF6">
    <property type="entry name" value="NEGATIVE TRANSCRIPTION REGULATOR PADR"/>
    <property type="match status" value="1"/>
</dbReference>
<dbReference type="SUPFAM" id="SSF46785">
    <property type="entry name" value="Winged helix' DNA-binding domain"/>
    <property type="match status" value="1"/>
</dbReference>
<dbReference type="InterPro" id="IPR036390">
    <property type="entry name" value="WH_DNA-bd_sf"/>
</dbReference>
<evidence type="ECO:0000259" key="1">
    <source>
        <dbReference type="Pfam" id="PF03551"/>
    </source>
</evidence>
<name>A0ABW3Y4F5_9FLAO</name>
<dbReference type="Pfam" id="PF10400">
    <property type="entry name" value="Vir_act_alpha_C"/>
    <property type="match status" value="1"/>
</dbReference>
<dbReference type="PANTHER" id="PTHR43252">
    <property type="entry name" value="TRANSCRIPTIONAL REGULATOR YQJI"/>
    <property type="match status" value="1"/>
</dbReference>
<dbReference type="InterPro" id="IPR005149">
    <property type="entry name" value="Tscrpt_reg_PadR_N"/>
</dbReference>
<keyword evidence="4" id="KW-1185">Reference proteome</keyword>
<accession>A0ABW3Y4F5</accession>
<dbReference type="InterPro" id="IPR018309">
    <property type="entry name" value="Tscrpt_reg_PadR_C"/>
</dbReference>
<proteinExistence type="predicted"/>
<evidence type="ECO:0000259" key="2">
    <source>
        <dbReference type="Pfam" id="PF10400"/>
    </source>
</evidence>
<evidence type="ECO:0000313" key="3">
    <source>
        <dbReference type="EMBL" id="MFD1315952.1"/>
    </source>
</evidence>
<gene>
    <name evidence="3" type="ORF">ACFQ39_10015</name>
</gene>
<reference evidence="4" key="1">
    <citation type="journal article" date="2019" name="Int. J. Syst. Evol. Microbiol.">
        <title>The Global Catalogue of Microorganisms (GCM) 10K type strain sequencing project: providing services to taxonomists for standard genome sequencing and annotation.</title>
        <authorList>
            <consortium name="The Broad Institute Genomics Platform"/>
            <consortium name="The Broad Institute Genome Sequencing Center for Infectious Disease"/>
            <person name="Wu L."/>
            <person name="Ma J."/>
        </authorList>
    </citation>
    <scope>NUCLEOTIDE SEQUENCE [LARGE SCALE GENOMIC DNA]</scope>
    <source>
        <strain evidence="4">CCUG 61485</strain>
    </source>
</reference>
<feature type="domain" description="Transcription regulator PadR N-terminal" evidence="1">
    <location>
        <begin position="13"/>
        <end position="83"/>
    </location>
</feature>
<feature type="domain" description="Transcription regulator PadR C-terminal" evidence="2">
    <location>
        <begin position="100"/>
        <end position="176"/>
    </location>
</feature>
<evidence type="ECO:0000313" key="4">
    <source>
        <dbReference type="Proteomes" id="UP001597201"/>
    </source>
</evidence>
<dbReference type="Pfam" id="PF03551">
    <property type="entry name" value="PadR"/>
    <property type="match status" value="1"/>
</dbReference>
<dbReference type="Proteomes" id="UP001597201">
    <property type="component" value="Unassembled WGS sequence"/>
</dbReference>
<protein>
    <submittedName>
        <fullName evidence="3">Helix-turn-helix transcriptional regulator</fullName>
    </submittedName>
</protein>
<sequence>MKSNNPTLLDFAILGLVKKENLSGYQIRKVFEETAMGNYSSSPGSIYPSLKRLQKLSLVEQKLNEDTRKSQFSITENGLAALKDWMLRPIELSDVQKNLDELLLRFAFMDGLLDEKDVMHFLESLNIHLISHIQNLQEFLQQTEDQTPLHGRLAIDHGIRSLNATLSWSKNVLHLIQK</sequence>
<dbReference type="EMBL" id="JBHTMY010000003">
    <property type="protein sequence ID" value="MFD1315952.1"/>
    <property type="molecule type" value="Genomic_DNA"/>
</dbReference>
<comment type="caution">
    <text evidence="3">The sequence shown here is derived from an EMBL/GenBank/DDBJ whole genome shotgun (WGS) entry which is preliminary data.</text>
</comment>
<dbReference type="Gene3D" id="1.10.10.10">
    <property type="entry name" value="Winged helix-like DNA-binding domain superfamily/Winged helix DNA-binding domain"/>
    <property type="match status" value="1"/>
</dbReference>
<organism evidence="3 4">
    <name type="scientific">Namhaeicola litoreus</name>
    <dbReference type="NCBI Taxonomy" id="1052145"/>
    <lineage>
        <taxon>Bacteria</taxon>
        <taxon>Pseudomonadati</taxon>
        <taxon>Bacteroidota</taxon>
        <taxon>Flavobacteriia</taxon>
        <taxon>Flavobacteriales</taxon>
        <taxon>Flavobacteriaceae</taxon>
        <taxon>Namhaeicola</taxon>
    </lineage>
</organism>